<reference evidence="3 4" key="2">
    <citation type="submission" date="2024-07" db="EMBL/GenBank/DDBJ databases">
        <authorList>
            <person name="Akdeniz Z."/>
        </authorList>
    </citation>
    <scope>NUCLEOTIDE SEQUENCE [LARGE SCALE GENOMIC DNA]</scope>
</reference>
<dbReference type="Proteomes" id="UP001642409">
    <property type="component" value="Unassembled WGS sequence"/>
</dbReference>
<accession>A0AA86UHC4</accession>
<evidence type="ECO:0000313" key="3">
    <source>
        <dbReference type="EMBL" id="CAL6057314.1"/>
    </source>
</evidence>
<proteinExistence type="predicted"/>
<comment type="caution">
    <text evidence="2">The sequence shown here is derived from an EMBL/GenBank/DDBJ whole genome shotgun (WGS) entry which is preliminary data.</text>
</comment>
<name>A0AA86UHC4_9EUKA</name>
<gene>
    <name evidence="2" type="ORF">HINF_LOCUS27873</name>
    <name evidence="3" type="ORF">HINF_LOCUS47448</name>
</gene>
<dbReference type="AlphaFoldDB" id="A0AA86UHC4"/>
<dbReference type="EMBL" id="CATOUU010000674">
    <property type="protein sequence ID" value="CAI9940228.1"/>
    <property type="molecule type" value="Genomic_DNA"/>
</dbReference>
<organism evidence="2">
    <name type="scientific">Hexamita inflata</name>
    <dbReference type="NCBI Taxonomy" id="28002"/>
    <lineage>
        <taxon>Eukaryota</taxon>
        <taxon>Metamonada</taxon>
        <taxon>Diplomonadida</taxon>
        <taxon>Hexamitidae</taxon>
        <taxon>Hexamitinae</taxon>
        <taxon>Hexamita</taxon>
    </lineage>
</organism>
<reference evidence="2" key="1">
    <citation type="submission" date="2023-06" db="EMBL/GenBank/DDBJ databases">
        <authorList>
            <person name="Kurt Z."/>
        </authorList>
    </citation>
    <scope>NUCLEOTIDE SEQUENCE</scope>
</reference>
<evidence type="ECO:0000313" key="4">
    <source>
        <dbReference type="Proteomes" id="UP001642409"/>
    </source>
</evidence>
<keyword evidence="1" id="KW-0812">Transmembrane</keyword>
<keyword evidence="4" id="KW-1185">Reference proteome</keyword>
<evidence type="ECO:0000256" key="1">
    <source>
        <dbReference type="SAM" id="Phobius"/>
    </source>
</evidence>
<dbReference type="EMBL" id="CAXDID020000213">
    <property type="protein sequence ID" value="CAL6057314.1"/>
    <property type="molecule type" value="Genomic_DNA"/>
</dbReference>
<protein>
    <submittedName>
        <fullName evidence="3">Hypothetical_protein</fullName>
    </submittedName>
</protein>
<evidence type="ECO:0000313" key="2">
    <source>
        <dbReference type="EMBL" id="CAI9940228.1"/>
    </source>
</evidence>
<sequence>MVIYANQIKKLENFRNFLETARVSVFEQGWVVQFEVINSIMGIQYKHNKKEKTIFEKYYMYIIIGGTAAGTTVLCVTNFSIIICRIKRTQLGKNKVKGVTLVF</sequence>
<keyword evidence="1" id="KW-1133">Transmembrane helix</keyword>
<keyword evidence="1" id="KW-0472">Membrane</keyword>
<feature type="transmembrane region" description="Helical" evidence="1">
    <location>
        <begin position="58"/>
        <end position="84"/>
    </location>
</feature>